<feature type="domain" description="Nucleoside phosphorylase" evidence="2">
    <location>
        <begin position="26"/>
        <end position="64"/>
    </location>
</feature>
<reference evidence="4" key="1">
    <citation type="journal article" date="2015" name="Genome Announc.">
        <title>Complete Genome Sequence of Herbaspirillum hiltneri N3 (DSM 17495), Isolated from Surface-Sterilized Wheat Roots.</title>
        <authorList>
            <person name="Guizelini D."/>
            <person name="Saizaki P.M."/>
            <person name="Coimbra N.A."/>
            <person name="Weiss V.A."/>
            <person name="Faoro H."/>
            <person name="Sfeir M.Z."/>
            <person name="Baura V.A."/>
            <person name="Monteiro R.A."/>
            <person name="Chubatsu L.S."/>
            <person name="Souza E.M."/>
            <person name="Cruz L.M."/>
            <person name="Pedrosa F.O."/>
            <person name="Raittz R.T."/>
            <person name="Marchaukoski J.N."/>
            <person name="Steffens M.B."/>
        </authorList>
    </citation>
    <scope>NUCLEOTIDE SEQUENCE [LARGE SCALE GENOMIC DNA]</scope>
    <source>
        <strain evidence="4">N3</strain>
    </source>
</reference>
<feature type="chain" id="PRO_5045037009" evidence="1">
    <location>
        <begin position="20"/>
        <end position="187"/>
    </location>
</feature>
<dbReference type="InterPro" id="IPR000845">
    <property type="entry name" value="Nucleoside_phosphorylase_d"/>
</dbReference>
<feature type="signal peptide" evidence="1">
    <location>
        <begin position="1"/>
        <end position="19"/>
    </location>
</feature>
<dbReference type="InterPro" id="IPR035994">
    <property type="entry name" value="Nucleoside_phosphorylase_sf"/>
</dbReference>
<evidence type="ECO:0000259" key="2">
    <source>
        <dbReference type="Pfam" id="PF01048"/>
    </source>
</evidence>
<evidence type="ECO:0000313" key="4">
    <source>
        <dbReference type="Proteomes" id="UP000063429"/>
    </source>
</evidence>
<keyword evidence="1" id="KW-0732">Signal</keyword>
<proteinExistence type="predicted"/>
<sequence>MTQKILVLTALASELNAAAAPAGVDVIYTGVGKVNAASTATAAILQHRPQLVINFGTAGKINPHRDGLLDIASVIQRDMLAIPLAARGVTPLSDEPDCYASGHGDARCGTGDSFVTAADPWLVEQGVDVVDMELFAIAHTCHRYGVSWRAFKFITDAADDNAADHWNDNVHRGADLFWERLRLILAA</sequence>
<accession>A0ABN4HSG4</accession>
<feature type="domain" description="Nucleoside phosphorylase" evidence="2">
    <location>
        <begin position="121"/>
        <end position="175"/>
    </location>
</feature>
<dbReference type="Proteomes" id="UP000063429">
    <property type="component" value="Chromosome"/>
</dbReference>
<keyword evidence="4" id="KW-1185">Reference proteome</keyword>
<dbReference type="SUPFAM" id="SSF53167">
    <property type="entry name" value="Purine and uridine phosphorylases"/>
    <property type="match status" value="1"/>
</dbReference>
<dbReference type="Pfam" id="PF01048">
    <property type="entry name" value="PNP_UDP_1"/>
    <property type="match status" value="2"/>
</dbReference>
<organism evidence="3 4">
    <name type="scientific">Herbaspirillum hiltneri N3</name>
    <dbReference type="NCBI Taxonomy" id="1262470"/>
    <lineage>
        <taxon>Bacteria</taxon>
        <taxon>Pseudomonadati</taxon>
        <taxon>Pseudomonadota</taxon>
        <taxon>Betaproteobacteria</taxon>
        <taxon>Burkholderiales</taxon>
        <taxon>Oxalobacteraceae</taxon>
        <taxon>Herbaspirillum</taxon>
    </lineage>
</organism>
<dbReference type="Gene3D" id="3.40.50.1580">
    <property type="entry name" value="Nucleoside phosphorylase domain"/>
    <property type="match status" value="1"/>
</dbReference>
<dbReference type="PANTHER" id="PTHR46832">
    <property type="entry name" value="5'-METHYLTHIOADENOSINE/S-ADENOSYLHOMOCYSTEINE NUCLEOSIDASE"/>
    <property type="match status" value="1"/>
</dbReference>
<dbReference type="EMBL" id="CP011409">
    <property type="protein sequence ID" value="AKZ61920.1"/>
    <property type="molecule type" value="Genomic_DNA"/>
</dbReference>
<evidence type="ECO:0000256" key="1">
    <source>
        <dbReference type="SAM" id="SignalP"/>
    </source>
</evidence>
<evidence type="ECO:0000313" key="3">
    <source>
        <dbReference type="EMBL" id="AKZ61920.1"/>
    </source>
</evidence>
<gene>
    <name evidence="3" type="ORF">F506_03855</name>
</gene>
<dbReference type="RefSeq" id="WP_053195418.1">
    <property type="nucleotide sequence ID" value="NZ_CP011409.1"/>
</dbReference>
<name>A0ABN4HSG4_9BURK</name>
<dbReference type="PANTHER" id="PTHR46832:SF1">
    <property type="entry name" value="5'-METHYLTHIOADENOSINE_S-ADENOSYLHOMOCYSTEINE NUCLEOSIDASE"/>
    <property type="match status" value="1"/>
</dbReference>
<protein>
    <submittedName>
        <fullName evidence="3">5'-methylthioadenosine nucleosidase</fullName>
    </submittedName>
</protein>